<dbReference type="GO" id="GO:0016020">
    <property type="term" value="C:membrane"/>
    <property type="evidence" value="ECO:0007669"/>
    <property type="project" value="InterPro"/>
</dbReference>
<evidence type="ECO:0000256" key="4">
    <source>
        <dbReference type="ARBA" id="ARBA00022692"/>
    </source>
</evidence>
<keyword evidence="6" id="KW-0406">Ion transport</keyword>
<dbReference type="STRING" id="225164.V3ZWJ4"/>
<dbReference type="SUPFAM" id="SSF161111">
    <property type="entry name" value="Cation efflux protein transmembrane domain-like"/>
    <property type="match status" value="1"/>
</dbReference>
<evidence type="ECO:0000256" key="8">
    <source>
        <dbReference type="SAM" id="Phobius"/>
    </source>
</evidence>
<dbReference type="GeneID" id="20249516"/>
<dbReference type="InterPro" id="IPR036837">
    <property type="entry name" value="Cation_efflux_CTD_sf"/>
</dbReference>
<dbReference type="Gene3D" id="3.30.70.1350">
    <property type="entry name" value="Cation efflux protein, cytoplasmic domain"/>
    <property type="match status" value="1"/>
</dbReference>
<proteinExistence type="inferred from homology"/>
<feature type="transmembrane region" description="Helical" evidence="8">
    <location>
        <begin position="276"/>
        <end position="297"/>
    </location>
</feature>
<evidence type="ECO:0000256" key="5">
    <source>
        <dbReference type="ARBA" id="ARBA00022989"/>
    </source>
</evidence>
<feature type="transmembrane region" description="Helical" evidence="8">
    <location>
        <begin position="166"/>
        <end position="188"/>
    </location>
</feature>
<evidence type="ECO:0000313" key="11">
    <source>
        <dbReference type="EMBL" id="ESO88767.1"/>
    </source>
</evidence>
<dbReference type="HOGENOM" id="CLU_013430_2_1_1"/>
<accession>V3ZWJ4</accession>
<evidence type="ECO:0000313" key="12">
    <source>
        <dbReference type="Proteomes" id="UP000030746"/>
    </source>
</evidence>
<name>V3ZWJ4_LOTGI</name>
<reference evidence="11 12" key="1">
    <citation type="journal article" date="2013" name="Nature">
        <title>Insights into bilaterian evolution from three spiralian genomes.</title>
        <authorList>
            <person name="Simakov O."/>
            <person name="Marletaz F."/>
            <person name="Cho S.J."/>
            <person name="Edsinger-Gonzales E."/>
            <person name="Havlak P."/>
            <person name="Hellsten U."/>
            <person name="Kuo D.H."/>
            <person name="Larsson T."/>
            <person name="Lv J."/>
            <person name="Arendt D."/>
            <person name="Savage R."/>
            <person name="Osoegawa K."/>
            <person name="de Jong P."/>
            <person name="Grimwood J."/>
            <person name="Chapman J.A."/>
            <person name="Shapiro H."/>
            <person name="Aerts A."/>
            <person name="Otillar R.P."/>
            <person name="Terry A.Y."/>
            <person name="Boore J.L."/>
            <person name="Grigoriev I.V."/>
            <person name="Lindberg D.R."/>
            <person name="Seaver E.C."/>
            <person name="Weisblat D.A."/>
            <person name="Putnam N.H."/>
            <person name="Rokhsar D.S."/>
        </authorList>
    </citation>
    <scope>NUCLEOTIDE SEQUENCE [LARGE SCALE GENOMIC DNA]</scope>
</reference>
<keyword evidence="12" id="KW-1185">Reference proteome</keyword>
<dbReference type="CTD" id="20249516"/>
<dbReference type="OMA" id="QKVDTCR"/>
<dbReference type="Pfam" id="PF01545">
    <property type="entry name" value="Cation_efflux"/>
    <property type="match status" value="1"/>
</dbReference>
<dbReference type="InterPro" id="IPR050291">
    <property type="entry name" value="CDF_Transporter"/>
</dbReference>
<dbReference type="SUPFAM" id="SSF160240">
    <property type="entry name" value="Cation efflux protein cytoplasmic domain-like"/>
    <property type="match status" value="1"/>
</dbReference>
<sequence length="467" mass="52460">MVNDKKDEDKHSVASAPDIIITDTVEVVDKSEMEDFVTKSLLLPQINHIEDEHTLMGLAPRSQSNRCLSVSNCDNSYESVSGIRMTEIVPANSNIYDNDNELSWQIPIHVFSSKRHSKDSSSRLKRRLRSYYKAQNELISVYEQLQQGPGSNGNDGTNKHDQITLILSRVSFIANLLLLFGKAVTVALSSSLSIISSLVDSSVDLLSGLIIWWTSSTMKKRNIYLYPGGRTRLEPLAIVVLSVIMSLASFQIVIESIQKIVALVNISDNIPTFDNITIIIVSTTVVVKLGLFILCYIKGRNISSVKVLLQDHRNDTLSNLIAIICGYLGSKEFVSTTGNINVKFIDPCGAIIIGIYILISWWRTGWEQIKLLTGHTAKPDFLSKITWMCLNHHKSVLQIDTVRAFHFGNNFLVEVDIVLPEEMTLKTAHDIGEALQQKLEKLTDVERAFVHLDYESEHRPEEEHKLL</sequence>
<evidence type="ECO:0000256" key="2">
    <source>
        <dbReference type="ARBA" id="ARBA00008873"/>
    </source>
</evidence>
<dbReference type="InterPro" id="IPR058533">
    <property type="entry name" value="Cation_efflux_TM"/>
</dbReference>
<dbReference type="OrthoDB" id="78296at2759"/>
<dbReference type="PANTHER" id="PTHR43840">
    <property type="entry name" value="MITOCHONDRIAL METAL TRANSPORTER 1-RELATED"/>
    <property type="match status" value="1"/>
</dbReference>
<dbReference type="FunFam" id="1.20.1510.10:FF:000005">
    <property type="entry name" value="Putative Cation diffusion facilitator 1"/>
    <property type="match status" value="1"/>
</dbReference>
<dbReference type="InterPro" id="IPR027470">
    <property type="entry name" value="Cation_efflux_CTD"/>
</dbReference>
<dbReference type="GO" id="GO:0008324">
    <property type="term" value="F:monoatomic cation transmembrane transporter activity"/>
    <property type="evidence" value="ECO:0007669"/>
    <property type="project" value="InterPro"/>
</dbReference>
<feature type="transmembrane region" description="Helical" evidence="8">
    <location>
        <begin position="194"/>
        <end position="214"/>
    </location>
</feature>
<dbReference type="AlphaFoldDB" id="V3ZWJ4"/>
<feature type="transmembrane region" description="Helical" evidence="8">
    <location>
        <begin position="235"/>
        <end position="254"/>
    </location>
</feature>
<dbReference type="NCBIfam" id="TIGR01297">
    <property type="entry name" value="CDF"/>
    <property type="match status" value="1"/>
</dbReference>
<evidence type="ECO:0000256" key="6">
    <source>
        <dbReference type="ARBA" id="ARBA00023065"/>
    </source>
</evidence>
<dbReference type="EMBL" id="KB202620">
    <property type="protein sequence ID" value="ESO88767.1"/>
    <property type="molecule type" value="Genomic_DNA"/>
</dbReference>
<dbReference type="RefSeq" id="XP_009060441.1">
    <property type="nucleotide sequence ID" value="XM_009062193.1"/>
</dbReference>
<dbReference type="InterPro" id="IPR027469">
    <property type="entry name" value="Cation_efflux_TMD_sf"/>
</dbReference>
<evidence type="ECO:0000259" key="9">
    <source>
        <dbReference type="Pfam" id="PF01545"/>
    </source>
</evidence>
<dbReference type="FunFam" id="3.30.70.1350:FF:000001">
    <property type="entry name" value="Metal tolerance protein 11"/>
    <property type="match status" value="1"/>
</dbReference>
<keyword evidence="7 8" id="KW-0472">Membrane</keyword>
<keyword evidence="3" id="KW-0813">Transport</keyword>
<gene>
    <name evidence="11" type="ORF">LOTGIDRAFT_234372</name>
</gene>
<evidence type="ECO:0000256" key="1">
    <source>
        <dbReference type="ARBA" id="ARBA00004127"/>
    </source>
</evidence>
<evidence type="ECO:0000256" key="7">
    <source>
        <dbReference type="ARBA" id="ARBA00023136"/>
    </source>
</evidence>
<dbReference type="InterPro" id="IPR002524">
    <property type="entry name" value="Cation_efflux"/>
</dbReference>
<dbReference type="Proteomes" id="UP000030746">
    <property type="component" value="Unassembled WGS sequence"/>
</dbReference>
<keyword evidence="4 8" id="KW-0812">Transmembrane</keyword>
<comment type="subcellular location">
    <subcellularLocation>
        <location evidence="1">Endomembrane system</location>
        <topology evidence="1">Multi-pass membrane protein</topology>
    </subcellularLocation>
</comment>
<dbReference type="Pfam" id="PF16916">
    <property type="entry name" value="ZT_dimer"/>
    <property type="match status" value="1"/>
</dbReference>
<dbReference type="Gene3D" id="1.20.1510.10">
    <property type="entry name" value="Cation efflux protein transmembrane domain"/>
    <property type="match status" value="1"/>
</dbReference>
<dbReference type="KEGG" id="lgi:LOTGIDRAFT_234372"/>
<dbReference type="PANTHER" id="PTHR43840:SF13">
    <property type="entry name" value="CATION EFFLUX PROTEIN CYTOPLASMIC DOMAIN-CONTAINING PROTEIN"/>
    <property type="match status" value="1"/>
</dbReference>
<organism evidence="11 12">
    <name type="scientific">Lottia gigantea</name>
    <name type="common">Giant owl limpet</name>
    <dbReference type="NCBI Taxonomy" id="225164"/>
    <lineage>
        <taxon>Eukaryota</taxon>
        <taxon>Metazoa</taxon>
        <taxon>Spiralia</taxon>
        <taxon>Lophotrochozoa</taxon>
        <taxon>Mollusca</taxon>
        <taxon>Gastropoda</taxon>
        <taxon>Patellogastropoda</taxon>
        <taxon>Lottioidea</taxon>
        <taxon>Lottiidae</taxon>
        <taxon>Lottia</taxon>
    </lineage>
</organism>
<feature type="domain" description="Cation efflux protein cytoplasmic" evidence="10">
    <location>
        <begin position="383"/>
        <end position="453"/>
    </location>
</feature>
<evidence type="ECO:0000256" key="3">
    <source>
        <dbReference type="ARBA" id="ARBA00022448"/>
    </source>
</evidence>
<feature type="domain" description="Cation efflux protein transmembrane" evidence="9">
    <location>
        <begin position="169"/>
        <end position="372"/>
    </location>
</feature>
<protein>
    <submittedName>
        <fullName evidence="11">Uncharacterized protein</fullName>
    </submittedName>
</protein>
<dbReference type="GO" id="GO:0012505">
    <property type="term" value="C:endomembrane system"/>
    <property type="evidence" value="ECO:0007669"/>
    <property type="project" value="UniProtKB-SubCell"/>
</dbReference>
<comment type="similarity">
    <text evidence="2">Belongs to the cation diffusion facilitator (CDF) transporter (TC 2.A.4) family. SLC30A subfamily.</text>
</comment>
<evidence type="ECO:0000259" key="10">
    <source>
        <dbReference type="Pfam" id="PF16916"/>
    </source>
</evidence>
<feature type="transmembrane region" description="Helical" evidence="8">
    <location>
        <begin position="340"/>
        <end position="362"/>
    </location>
</feature>
<keyword evidence="5 8" id="KW-1133">Transmembrane helix</keyword>